<dbReference type="AlphaFoldDB" id="A0A8X8LEA6"/>
<reference evidence="3 4" key="1">
    <citation type="submission" date="2016-10" db="EMBL/GenBank/DDBJ databases">
        <authorList>
            <person name="Varghese N."/>
            <person name="Submissions S."/>
        </authorList>
    </citation>
    <scope>NUCLEOTIDE SEQUENCE [LARGE SCALE GENOMIC DNA]</scope>
    <source>
        <strain evidence="3 4">DSM 25353</strain>
    </source>
</reference>
<keyword evidence="2" id="KW-0472">Membrane</keyword>
<organism evidence="3 4">
    <name type="scientific">Hydrobacter penzbergensis</name>
    <dbReference type="NCBI Taxonomy" id="1235997"/>
    <lineage>
        <taxon>Bacteria</taxon>
        <taxon>Pseudomonadati</taxon>
        <taxon>Bacteroidota</taxon>
        <taxon>Chitinophagia</taxon>
        <taxon>Chitinophagales</taxon>
        <taxon>Chitinophagaceae</taxon>
        <taxon>Hydrobacter</taxon>
    </lineage>
</organism>
<evidence type="ECO:0000256" key="2">
    <source>
        <dbReference type="SAM" id="Phobius"/>
    </source>
</evidence>
<evidence type="ECO:0000313" key="4">
    <source>
        <dbReference type="Proteomes" id="UP000198711"/>
    </source>
</evidence>
<keyword evidence="4" id="KW-1185">Reference proteome</keyword>
<keyword evidence="2" id="KW-1133">Transmembrane helix</keyword>
<feature type="transmembrane region" description="Helical" evidence="2">
    <location>
        <begin position="44"/>
        <end position="62"/>
    </location>
</feature>
<dbReference type="RefSeq" id="WP_092724271.1">
    <property type="nucleotide sequence ID" value="NZ_FNNO01000010.1"/>
</dbReference>
<accession>A0A8X8LEA6</accession>
<feature type="transmembrane region" description="Helical" evidence="2">
    <location>
        <begin position="130"/>
        <end position="148"/>
    </location>
</feature>
<dbReference type="EMBL" id="FNNO01000010">
    <property type="protein sequence ID" value="SDX17774.1"/>
    <property type="molecule type" value="Genomic_DNA"/>
</dbReference>
<name>A0A8X8LEA6_9BACT</name>
<proteinExistence type="predicted"/>
<evidence type="ECO:0000313" key="3">
    <source>
        <dbReference type="EMBL" id="SDX17774.1"/>
    </source>
</evidence>
<evidence type="ECO:0000256" key="1">
    <source>
        <dbReference type="SAM" id="MobiDB-lite"/>
    </source>
</evidence>
<sequence>MSHPIIFWATFLALASLVYFCDKKYGMLRDTSTATPRPYSWSRVQLAWWTVIVFSSYITIILRSHGSLPDFNNSILYLLGISSATTIGATLIDVSDQSNPALSNLSQNDRGNTFFLDILSDKNGISIHRFQTIIFNIVFGIWFIGAVLQRLSVDPPCAICAGQPASGACITCLNNYARAIMPFIPSNDLILMGISSGLYEALKITENRQPTTSDTQPLKVADEGFQKNNPSVKG</sequence>
<gene>
    <name evidence="3" type="ORF">SAMN05444410_11051</name>
</gene>
<dbReference type="Proteomes" id="UP000198711">
    <property type="component" value="Unassembled WGS sequence"/>
</dbReference>
<comment type="caution">
    <text evidence="3">The sequence shown here is derived from an EMBL/GenBank/DDBJ whole genome shotgun (WGS) entry which is preliminary data.</text>
</comment>
<keyword evidence="2" id="KW-0812">Transmembrane</keyword>
<protein>
    <submittedName>
        <fullName evidence="3">Uncharacterized protein</fullName>
    </submittedName>
</protein>
<feature type="region of interest" description="Disordered" evidence="1">
    <location>
        <begin position="209"/>
        <end position="234"/>
    </location>
</feature>